<proteinExistence type="predicted"/>
<gene>
    <name evidence="1" type="ORF">QVD17_08252</name>
</gene>
<accession>A0AAD8KZB1</accession>
<dbReference type="AlphaFoldDB" id="A0AAD8KZB1"/>
<comment type="caution">
    <text evidence="1">The sequence shown here is derived from an EMBL/GenBank/DDBJ whole genome shotgun (WGS) entry which is preliminary data.</text>
</comment>
<evidence type="ECO:0000313" key="1">
    <source>
        <dbReference type="EMBL" id="KAK1431698.1"/>
    </source>
</evidence>
<protein>
    <submittedName>
        <fullName evidence="1">Uncharacterized protein</fullName>
    </submittedName>
</protein>
<name>A0AAD8KZB1_TARER</name>
<evidence type="ECO:0000313" key="2">
    <source>
        <dbReference type="Proteomes" id="UP001229421"/>
    </source>
</evidence>
<dbReference type="EMBL" id="JAUHHV010000002">
    <property type="protein sequence ID" value="KAK1431698.1"/>
    <property type="molecule type" value="Genomic_DNA"/>
</dbReference>
<organism evidence="1 2">
    <name type="scientific">Tagetes erecta</name>
    <name type="common">African marigold</name>
    <dbReference type="NCBI Taxonomy" id="13708"/>
    <lineage>
        <taxon>Eukaryota</taxon>
        <taxon>Viridiplantae</taxon>
        <taxon>Streptophyta</taxon>
        <taxon>Embryophyta</taxon>
        <taxon>Tracheophyta</taxon>
        <taxon>Spermatophyta</taxon>
        <taxon>Magnoliopsida</taxon>
        <taxon>eudicotyledons</taxon>
        <taxon>Gunneridae</taxon>
        <taxon>Pentapetalae</taxon>
        <taxon>asterids</taxon>
        <taxon>campanulids</taxon>
        <taxon>Asterales</taxon>
        <taxon>Asteraceae</taxon>
        <taxon>Asteroideae</taxon>
        <taxon>Heliantheae alliance</taxon>
        <taxon>Tageteae</taxon>
        <taxon>Tagetes</taxon>
    </lineage>
</organism>
<reference evidence="1" key="1">
    <citation type="journal article" date="2023" name="bioRxiv">
        <title>Improved chromosome-level genome assembly for marigold (Tagetes erecta).</title>
        <authorList>
            <person name="Jiang F."/>
            <person name="Yuan L."/>
            <person name="Wang S."/>
            <person name="Wang H."/>
            <person name="Xu D."/>
            <person name="Wang A."/>
            <person name="Fan W."/>
        </authorList>
    </citation>
    <scope>NUCLEOTIDE SEQUENCE</scope>
    <source>
        <strain evidence="1">WSJ</strain>
        <tissue evidence="1">Leaf</tissue>
    </source>
</reference>
<sequence>MCFSSALGLPHYCECSGGSPQPSLRAKLIGVPRQPTVPGKNWTGTMIALSYLNKNHNRIWSRGKFSTISKCDYITNNISEAFNSWIGEVSYQSVLDSIREKIMARLDRKRRVLKMEG</sequence>
<dbReference type="Proteomes" id="UP001229421">
    <property type="component" value="Unassembled WGS sequence"/>
</dbReference>
<keyword evidence="2" id="KW-1185">Reference proteome</keyword>